<evidence type="ECO:0000259" key="10">
    <source>
        <dbReference type="PROSITE" id="PS51873"/>
    </source>
</evidence>
<feature type="compositionally biased region" description="Acidic residues" evidence="9">
    <location>
        <begin position="93"/>
        <end position="108"/>
    </location>
</feature>
<sequence>MASSQGVAGKPYRHRRHTSASENNDWERPRPESRHSLPHRTQQPEIQRPGRRRPKYPSQQSRPSEDFDSRSMPPLRLLTRPTTPKTRGRRLYDDDDDEEDDNDDEENEKEQFLERMRSRSRVTSRVTSRAPSRAVKSRVKSRPTSPGSESSDSDIVPTPTRSSYIHVHSVPSAPSPGSSAGSSSDDSDDESSTSTQDYRMKARMKERMNGTPDSEPIPNTPNRSRSRHKSREKIVPEIESPSDDSEDQIISHRPRIVVKRSVSRRRAAHQSRSPSRAPTHHRSLDVQSEAHASFPPKRTPKKYYHSDVAYSGKQPFSRSRATSTSRVTSHSLGSTSRQSLGKFFPTASLPQSYEMDPKIRTCVACNESISAKKLAKLKCGHRWCDKCLKRRFKVSIDDAQNMPPRCCTDDVIPLKHVNDLFNDDFKRAWNEKFARFLNRDRNYCPKAKCREWIRPADLRHHSNGRTSATCRKCHTEICGLCYNKWHKSRHCPVNEDTAQFERVAKEEGWKRCFNCQAMVELKEGCNHMTCRCGAQFCMMCGSKWKVCDCPSFGYDMNEEDDLGHVQIHVPTVSRERLGGIDGLARAAPPGYGHESRRHGGHRNRGRPPMPLQHDEDDYNDDEDEEDEDDDYLDDTGEVPGFGTAPPPFLHNDYGRRAHSAVVPPMTPPAVPLPPPSVTLERQNSGANYVSGVNKARGVRGSSMERRLADRFSGQRQNLNSHHSFGPPMSPPTAPPMGMGHPPLHPNPMIPSMPRRHTMDDDLYDIPPFDPRYASHSIPRRPPPHNYMDDFAMHPPMGRRRYRQMEPPKPSELAGLTGPGSGMNRVYEWMNHVDTFSPDSQTVA</sequence>
<keyword evidence="5" id="KW-0677">Repeat</keyword>
<evidence type="ECO:0000256" key="2">
    <source>
        <dbReference type="ARBA" id="ARBA00012251"/>
    </source>
</evidence>
<dbReference type="Gene3D" id="1.20.120.1750">
    <property type="match status" value="1"/>
</dbReference>
<dbReference type="EC" id="2.3.2.31" evidence="2"/>
<dbReference type="AlphaFoldDB" id="A0A9W8NL77"/>
<evidence type="ECO:0000256" key="6">
    <source>
        <dbReference type="ARBA" id="ARBA00022771"/>
    </source>
</evidence>
<evidence type="ECO:0000313" key="12">
    <source>
        <dbReference type="Proteomes" id="UP001148614"/>
    </source>
</evidence>
<keyword evidence="12" id="KW-1185">Reference proteome</keyword>
<feature type="compositionally biased region" description="Acidic residues" evidence="9">
    <location>
        <begin position="614"/>
        <end position="636"/>
    </location>
</feature>
<feature type="compositionally biased region" description="Basic residues" evidence="9">
    <location>
        <begin position="252"/>
        <end position="269"/>
    </location>
</feature>
<dbReference type="EMBL" id="JANPWZ010000181">
    <property type="protein sequence ID" value="KAJ3578690.1"/>
    <property type="molecule type" value="Genomic_DNA"/>
</dbReference>
<feature type="compositionally biased region" description="Basic and acidic residues" evidence="9">
    <location>
        <begin position="25"/>
        <end position="35"/>
    </location>
</feature>
<dbReference type="GO" id="GO:0008270">
    <property type="term" value="F:zinc ion binding"/>
    <property type="evidence" value="ECO:0007669"/>
    <property type="project" value="UniProtKB-KW"/>
</dbReference>
<comment type="caution">
    <text evidence="11">The sequence shown here is derived from an EMBL/GenBank/DDBJ whole genome shotgun (WGS) entry which is preliminary data.</text>
</comment>
<feature type="compositionally biased region" description="Basic and acidic residues" evidence="9">
    <location>
        <begin position="198"/>
        <end position="208"/>
    </location>
</feature>
<dbReference type="SUPFAM" id="SSF57850">
    <property type="entry name" value="RING/U-box"/>
    <property type="match status" value="2"/>
</dbReference>
<feature type="region of interest" description="Disordered" evidence="9">
    <location>
        <begin position="579"/>
        <end position="638"/>
    </location>
</feature>
<dbReference type="GO" id="GO:0016567">
    <property type="term" value="P:protein ubiquitination"/>
    <property type="evidence" value="ECO:0007669"/>
    <property type="project" value="InterPro"/>
</dbReference>
<feature type="compositionally biased region" description="Low complexity" evidence="9">
    <location>
        <begin position="73"/>
        <end position="85"/>
    </location>
</feature>
<evidence type="ECO:0000313" key="11">
    <source>
        <dbReference type="EMBL" id="KAJ3578690.1"/>
    </source>
</evidence>
<dbReference type="InterPro" id="IPR044066">
    <property type="entry name" value="TRIAD_supradom"/>
</dbReference>
<keyword evidence="7" id="KW-0833">Ubl conjugation pathway</keyword>
<keyword evidence="4" id="KW-0479">Metal-binding</keyword>
<dbReference type="PANTHER" id="PTHR11685">
    <property type="entry name" value="RBR FAMILY RING FINGER AND IBR DOMAIN-CONTAINING"/>
    <property type="match status" value="1"/>
</dbReference>
<dbReference type="CDD" id="cd22584">
    <property type="entry name" value="Rcat_RBR_unk"/>
    <property type="match status" value="1"/>
</dbReference>
<feature type="region of interest" description="Disordered" evidence="9">
    <location>
        <begin position="1"/>
        <end position="336"/>
    </location>
</feature>
<dbReference type="InterPro" id="IPR031127">
    <property type="entry name" value="E3_UB_ligase_RBR"/>
</dbReference>
<evidence type="ECO:0000256" key="8">
    <source>
        <dbReference type="ARBA" id="ARBA00022833"/>
    </source>
</evidence>
<feature type="compositionally biased region" description="Low complexity" evidence="9">
    <location>
        <begin position="175"/>
        <end position="184"/>
    </location>
</feature>
<feature type="compositionally biased region" description="Low complexity" evidence="9">
    <location>
        <begin position="121"/>
        <end position="134"/>
    </location>
</feature>
<evidence type="ECO:0000256" key="3">
    <source>
        <dbReference type="ARBA" id="ARBA00022679"/>
    </source>
</evidence>
<reference evidence="11" key="1">
    <citation type="submission" date="2022-07" db="EMBL/GenBank/DDBJ databases">
        <title>Genome Sequence of Xylaria arbuscula.</title>
        <authorList>
            <person name="Buettner E."/>
        </authorList>
    </citation>
    <scope>NUCLEOTIDE SEQUENCE</scope>
    <source>
        <strain evidence="11">VT107</strain>
    </source>
</reference>
<dbReference type="CDD" id="cd20335">
    <property type="entry name" value="BRcat_RBR"/>
    <property type="match status" value="1"/>
</dbReference>
<dbReference type="Proteomes" id="UP001148614">
    <property type="component" value="Unassembled WGS sequence"/>
</dbReference>
<keyword evidence="8" id="KW-0862">Zinc</keyword>
<dbReference type="VEuPathDB" id="FungiDB:F4678DRAFT_44990"/>
<dbReference type="InterPro" id="IPR002867">
    <property type="entry name" value="IBR_dom"/>
</dbReference>
<keyword evidence="3" id="KW-0808">Transferase</keyword>
<dbReference type="Pfam" id="PF01485">
    <property type="entry name" value="IBR"/>
    <property type="match status" value="2"/>
</dbReference>
<dbReference type="Gene3D" id="3.30.40.10">
    <property type="entry name" value="Zinc/RING finger domain, C3HC4 (zinc finger)"/>
    <property type="match status" value="1"/>
</dbReference>
<evidence type="ECO:0000256" key="7">
    <source>
        <dbReference type="ARBA" id="ARBA00022786"/>
    </source>
</evidence>
<dbReference type="PROSITE" id="PS51873">
    <property type="entry name" value="TRIAD"/>
    <property type="match status" value="1"/>
</dbReference>
<feature type="compositionally biased region" description="Basic residues" evidence="9">
    <location>
        <begin position="595"/>
        <end position="605"/>
    </location>
</feature>
<comment type="catalytic activity">
    <reaction evidence="1">
        <text>[E2 ubiquitin-conjugating enzyme]-S-ubiquitinyl-L-cysteine + [acceptor protein]-L-lysine = [E2 ubiquitin-conjugating enzyme]-L-cysteine + [acceptor protein]-N(6)-ubiquitinyl-L-lysine.</text>
        <dbReference type="EC" id="2.3.2.31"/>
    </reaction>
</comment>
<name>A0A9W8NL77_9PEZI</name>
<evidence type="ECO:0000256" key="5">
    <source>
        <dbReference type="ARBA" id="ARBA00022737"/>
    </source>
</evidence>
<evidence type="ECO:0000256" key="4">
    <source>
        <dbReference type="ARBA" id="ARBA00022723"/>
    </source>
</evidence>
<dbReference type="VEuPathDB" id="FungiDB:F4678DRAFT_471589"/>
<dbReference type="InterPro" id="IPR013083">
    <property type="entry name" value="Znf_RING/FYVE/PHD"/>
</dbReference>
<protein>
    <recommendedName>
        <fullName evidence="2">RBR-type E3 ubiquitin transferase</fullName>
        <ecNumber evidence="2">2.3.2.31</ecNumber>
    </recommendedName>
</protein>
<organism evidence="11 12">
    <name type="scientific">Xylaria arbuscula</name>
    <dbReference type="NCBI Taxonomy" id="114810"/>
    <lineage>
        <taxon>Eukaryota</taxon>
        <taxon>Fungi</taxon>
        <taxon>Dikarya</taxon>
        <taxon>Ascomycota</taxon>
        <taxon>Pezizomycotina</taxon>
        <taxon>Sordariomycetes</taxon>
        <taxon>Xylariomycetidae</taxon>
        <taxon>Xylariales</taxon>
        <taxon>Xylariaceae</taxon>
        <taxon>Xylaria</taxon>
    </lineage>
</organism>
<gene>
    <name evidence="11" type="ORF">NPX13_g1874</name>
</gene>
<proteinExistence type="predicted"/>
<keyword evidence="6" id="KW-0863">Zinc-finger</keyword>
<feature type="domain" description="RING-type" evidence="10">
    <location>
        <begin position="358"/>
        <end position="560"/>
    </location>
</feature>
<dbReference type="GO" id="GO:0061630">
    <property type="term" value="F:ubiquitin protein ligase activity"/>
    <property type="evidence" value="ECO:0007669"/>
    <property type="project" value="UniProtKB-EC"/>
</dbReference>
<evidence type="ECO:0000256" key="9">
    <source>
        <dbReference type="SAM" id="MobiDB-lite"/>
    </source>
</evidence>
<feature type="compositionally biased region" description="Low complexity" evidence="9">
    <location>
        <begin position="317"/>
        <end position="331"/>
    </location>
</feature>
<evidence type="ECO:0000256" key="1">
    <source>
        <dbReference type="ARBA" id="ARBA00001798"/>
    </source>
</evidence>
<accession>A0A9W8NL77</accession>